<proteinExistence type="predicted"/>
<protein>
    <submittedName>
        <fullName evidence="1">Uncharacterized protein</fullName>
    </submittedName>
</protein>
<dbReference type="EMBL" id="BARU01007811">
    <property type="protein sequence ID" value="GAH33027.1"/>
    <property type="molecule type" value="Genomic_DNA"/>
</dbReference>
<reference evidence="1" key="1">
    <citation type="journal article" date="2014" name="Front. Microbiol.">
        <title>High frequency of phylogenetically diverse reductive dehalogenase-homologous genes in deep subseafloor sedimentary metagenomes.</title>
        <authorList>
            <person name="Kawai M."/>
            <person name="Futagami T."/>
            <person name="Toyoda A."/>
            <person name="Takaki Y."/>
            <person name="Nishi S."/>
            <person name="Hori S."/>
            <person name="Arai W."/>
            <person name="Tsubouchi T."/>
            <person name="Morono Y."/>
            <person name="Uchiyama I."/>
            <person name="Ito T."/>
            <person name="Fujiyama A."/>
            <person name="Inagaki F."/>
            <person name="Takami H."/>
        </authorList>
    </citation>
    <scope>NUCLEOTIDE SEQUENCE</scope>
    <source>
        <strain evidence="1">Expedition CK06-06</strain>
    </source>
</reference>
<organism evidence="1">
    <name type="scientific">marine sediment metagenome</name>
    <dbReference type="NCBI Taxonomy" id="412755"/>
    <lineage>
        <taxon>unclassified sequences</taxon>
        <taxon>metagenomes</taxon>
        <taxon>ecological metagenomes</taxon>
    </lineage>
</organism>
<accession>X1EKD3</accession>
<evidence type="ECO:0000313" key="1">
    <source>
        <dbReference type="EMBL" id="GAH33027.1"/>
    </source>
</evidence>
<feature type="non-terminal residue" evidence="1">
    <location>
        <position position="45"/>
    </location>
</feature>
<dbReference type="AlphaFoldDB" id="X1EKD3"/>
<comment type="caution">
    <text evidence="1">The sequence shown here is derived from an EMBL/GenBank/DDBJ whole genome shotgun (WGS) entry which is preliminary data.</text>
</comment>
<sequence>MTWTGDNTASALDSSNYYISNNSGAYASFVEESDRLMIQSYREYN</sequence>
<name>X1EKD3_9ZZZZ</name>
<gene>
    <name evidence="1" type="ORF">S03H2_15371</name>
</gene>